<dbReference type="GO" id="GO:0009423">
    <property type="term" value="P:chorismate biosynthetic process"/>
    <property type="evidence" value="ECO:0007669"/>
    <property type="project" value="UniProtKB-UniRule"/>
</dbReference>
<comment type="caution">
    <text evidence="11">Lacks conserved residue(s) required for the propagation of feature annotation.</text>
</comment>
<keyword evidence="7 11" id="KW-0067">ATP-binding</keyword>
<dbReference type="Pfam" id="PF01202">
    <property type="entry name" value="SKI"/>
    <property type="match status" value="1"/>
</dbReference>
<organism evidence="12 13">
    <name type="scientific">Arsenophonus nasoniae</name>
    <name type="common">son-killer infecting Nasonia vitripennis</name>
    <dbReference type="NCBI Taxonomy" id="638"/>
    <lineage>
        <taxon>Bacteria</taxon>
        <taxon>Pseudomonadati</taxon>
        <taxon>Pseudomonadota</taxon>
        <taxon>Gammaproteobacteria</taxon>
        <taxon>Enterobacterales</taxon>
        <taxon>Morganellaceae</taxon>
        <taxon>Arsenophonus</taxon>
    </lineage>
</organism>
<protein>
    <recommendedName>
        <fullName evidence="11">Shikimate kinase 1</fullName>
        <shortName evidence="11">SK 1</shortName>
        <ecNumber evidence="11">2.7.1.71</ecNumber>
    </recommendedName>
</protein>
<dbReference type="GO" id="GO:0005829">
    <property type="term" value="C:cytosol"/>
    <property type="evidence" value="ECO:0007669"/>
    <property type="project" value="TreeGrafter"/>
</dbReference>
<feature type="binding site" evidence="11">
    <location>
        <position position="13"/>
    </location>
    <ligand>
        <name>Mg(2+)</name>
        <dbReference type="ChEBI" id="CHEBI:18420"/>
    </ligand>
</feature>
<dbReference type="InterPro" id="IPR027417">
    <property type="entry name" value="P-loop_NTPase"/>
</dbReference>
<dbReference type="GO" id="GO:0004765">
    <property type="term" value="F:shikimate kinase activity"/>
    <property type="evidence" value="ECO:0007669"/>
    <property type="project" value="UniProtKB-UniRule"/>
</dbReference>
<evidence type="ECO:0000256" key="2">
    <source>
        <dbReference type="ARBA" id="ARBA00022490"/>
    </source>
</evidence>
<dbReference type="InterPro" id="IPR000623">
    <property type="entry name" value="Shikimate_kinase/TSH1"/>
</dbReference>
<evidence type="ECO:0000313" key="13">
    <source>
        <dbReference type="Proteomes" id="UP001177595"/>
    </source>
</evidence>
<dbReference type="NCBIfam" id="NF002988">
    <property type="entry name" value="PRK03731.1"/>
    <property type="match status" value="1"/>
</dbReference>
<proteinExistence type="inferred from homology"/>
<name>A0AA95GR07_9GAMM</name>
<dbReference type="GO" id="GO:0009073">
    <property type="term" value="P:aromatic amino acid family biosynthetic process"/>
    <property type="evidence" value="ECO:0007669"/>
    <property type="project" value="UniProtKB-KW"/>
</dbReference>
<feature type="binding site" evidence="11">
    <location>
        <position position="117"/>
    </location>
    <ligand>
        <name>ATP</name>
        <dbReference type="ChEBI" id="CHEBI:30616"/>
    </ligand>
</feature>
<comment type="catalytic activity">
    <reaction evidence="10 11">
        <text>shikimate + ATP = 3-phosphoshikimate + ADP + H(+)</text>
        <dbReference type="Rhea" id="RHEA:13121"/>
        <dbReference type="ChEBI" id="CHEBI:15378"/>
        <dbReference type="ChEBI" id="CHEBI:30616"/>
        <dbReference type="ChEBI" id="CHEBI:36208"/>
        <dbReference type="ChEBI" id="CHEBI:145989"/>
        <dbReference type="ChEBI" id="CHEBI:456216"/>
        <dbReference type="EC" id="2.7.1.71"/>
    </reaction>
</comment>
<dbReference type="Gene3D" id="3.40.50.300">
    <property type="entry name" value="P-loop containing nucleotide triphosphate hydrolases"/>
    <property type="match status" value="1"/>
</dbReference>
<evidence type="ECO:0000256" key="7">
    <source>
        <dbReference type="ARBA" id="ARBA00022840"/>
    </source>
</evidence>
<dbReference type="CDD" id="cd00464">
    <property type="entry name" value="SK"/>
    <property type="match status" value="1"/>
</dbReference>
<dbReference type="InterPro" id="IPR031322">
    <property type="entry name" value="Shikimate/glucono_kinase"/>
</dbReference>
<reference evidence="12" key="1">
    <citation type="submission" date="2023-04" db="EMBL/GenBank/DDBJ databases">
        <title>Genome dynamics across the evolutionary transition to endosymbiosis.</title>
        <authorList>
            <person name="Siozios S."/>
            <person name="Nadal-Jimenez P."/>
            <person name="Azagi T."/>
            <person name="Sprong H."/>
            <person name="Frost C.L."/>
            <person name="Parratt S.R."/>
            <person name="Taylor G."/>
            <person name="Brettell L."/>
            <person name="Lew K.C."/>
            <person name="Croft L."/>
            <person name="King K.C."/>
            <person name="Brockhurst M.A."/>
            <person name="Hypsa V."/>
            <person name="Novakova E."/>
            <person name="Darby A.C."/>
            <person name="Hurst G.D.D."/>
        </authorList>
    </citation>
    <scope>NUCLEOTIDE SEQUENCE</scope>
    <source>
        <strain evidence="12">APv</strain>
    </source>
</reference>
<dbReference type="PANTHER" id="PTHR21087:SF21">
    <property type="entry name" value="SHIKIMATE KINASE 2"/>
    <property type="match status" value="1"/>
</dbReference>
<evidence type="ECO:0000256" key="4">
    <source>
        <dbReference type="ARBA" id="ARBA00022679"/>
    </source>
</evidence>
<evidence type="ECO:0000256" key="10">
    <source>
        <dbReference type="ARBA" id="ARBA00048567"/>
    </source>
</evidence>
<feature type="binding site" evidence="11">
    <location>
        <position position="136"/>
    </location>
    <ligand>
        <name>substrate</name>
    </ligand>
</feature>
<evidence type="ECO:0000256" key="5">
    <source>
        <dbReference type="ARBA" id="ARBA00022741"/>
    </source>
</evidence>
<dbReference type="GO" id="GO:0005524">
    <property type="term" value="F:ATP binding"/>
    <property type="evidence" value="ECO:0007669"/>
    <property type="project" value="UniProtKB-UniRule"/>
</dbReference>
<dbReference type="PRINTS" id="PR01100">
    <property type="entry name" value="SHIKIMTKNASE"/>
</dbReference>
<dbReference type="Proteomes" id="UP001177595">
    <property type="component" value="Chromosome"/>
</dbReference>
<keyword evidence="9 11" id="KW-0057">Aromatic amino acid biosynthesis</keyword>
<dbReference type="PROSITE" id="PS01128">
    <property type="entry name" value="SHIKIMATE_KINASE"/>
    <property type="match status" value="1"/>
</dbReference>
<comment type="function">
    <text evidence="11">Catalyzes the specific phosphorylation of the 3-hydroxyl group of shikimic acid using ATP as a cosubstrate.</text>
</comment>
<evidence type="ECO:0000256" key="9">
    <source>
        <dbReference type="ARBA" id="ARBA00023141"/>
    </source>
</evidence>
<dbReference type="EC" id="2.7.1.71" evidence="11"/>
<evidence type="ECO:0000256" key="1">
    <source>
        <dbReference type="ARBA" id="ARBA00004842"/>
    </source>
</evidence>
<keyword evidence="3 11" id="KW-0028">Amino-acid biosynthesis</keyword>
<comment type="pathway">
    <text evidence="1 11">Metabolic intermediate biosynthesis; chorismate biosynthesis; chorismate from D-erythrose 4-phosphate and phosphoenolpyruvate: step 5/7.</text>
</comment>
<evidence type="ECO:0000256" key="6">
    <source>
        <dbReference type="ARBA" id="ARBA00022777"/>
    </source>
</evidence>
<dbReference type="GO" id="GO:0008652">
    <property type="term" value="P:amino acid biosynthetic process"/>
    <property type="evidence" value="ECO:0007669"/>
    <property type="project" value="UniProtKB-KW"/>
</dbReference>
<comment type="subcellular location">
    <subcellularLocation>
        <location evidence="11">Cytoplasm</location>
    </subcellularLocation>
</comment>
<dbReference type="SUPFAM" id="SSF52540">
    <property type="entry name" value="P-loop containing nucleoside triphosphate hydrolases"/>
    <property type="match status" value="1"/>
</dbReference>
<comment type="subunit">
    <text evidence="11">Monomer.</text>
</comment>
<keyword evidence="8 11" id="KW-0460">Magnesium</keyword>
<comment type="cofactor">
    <cofactor evidence="11">
        <name>Mg(2+)</name>
        <dbReference type="ChEBI" id="CHEBI:18420"/>
    </cofactor>
    <text evidence="11">Binds 1 Mg(2+) ion per subunit.</text>
</comment>
<evidence type="ECO:0000256" key="8">
    <source>
        <dbReference type="ARBA" id="ARBA00022842"/>
    </source>
</evidence>
<dbReference type="EMBL" id="CP123504">
    <property type="protein sequence ID" value="WGM02366.1"/>
    <property type="molecule type" value="Genomic_DNA"/>
</dbReference>
<evidence type="ECO:0000256" key="3">
    <source>
        <dbReference type="ARBA" id="ARBA00022605"/>
    </source>
</evidence>
<evidence type="ECO:0000256" key="11">
    <source>
        <dbReference type="HAMAP-Rule" id="MF_00109"/>
    </source>
</evidence>
<gene>
    <name evidence="12" type="primary">aroL</name>
    <name evidence="11" type="synonym">aroK</name>
    <name evidence="12" type="ORF">QE210_04505</name>
</gene>
<comment type="similarity">
    <text evidence="11">Belongs to the shikimate kinase family.</text>
</comment>
<keyword evidence="4 11" id="KW-0808">Transferase</keyword>
<sequence>MLYLIGPRGAGKTTVGKTLAESRMCHFFDTDSLVKQNAKISIAEIVERDGWPRFRDLESRILRSIQQPNSVISTGGGIILLKENRDFMKKNGCIIYLQVPSEVLINRLSADPETSQRPTLTGKPLAEEIVEVMQERESYYLDTADYIIDAALPTTKIVHQIDCFLQNDKKYFL</sequence>
<feature type="binding site" evidence="11">
    <location>
        <position position="31"/>
    </location>
    <ligand>
        <name>substrate</name>
    </ligand>
</feature>
<keyword evidence="6 11" id="KW-0418">Kinase</keyword>
<dbReference type="PANTHER" id="PTHR21087">
    <property type="entry name" value="SHIKIMATE KINASE"/>
    <property type="match status" value="1"/>
</dbReference>
<dbReference type="HAMAP" id="MF_00109">
    <property type="entry name" value="Shikimate_kinase"/>
    <property type="match status" value="1"/>
</dbReference>
<feature type="binding site" evidence="11">
    <location>
        <position position="76"/>
    </location>
    <ligand>
        <name>substrate</name>
    </ligand>
</feature>
<dbReference type="GO" id="GO:0000287">
    <property type="term" value="F:magnesium ion binding"/>
    <property type="evidence" value="ECO:0007669"/>
    <property type="project" value="UniProtKB-UniRule"/>
</dbReference>
<dbReference type="InterPro" id="IPR023000">
    <property type="entry name" value="Shikimate_kinase_CS"/>
</dbReference>
<dbReference type="AlphaFoldDB" id="A0AA95GR07"/>
<feature type="binding site" evidence="11">
    <location>
        <begin position="9"/>
        <end position="14"/>
    </location>
    <ligand>
        <name>ATP</name>
        <dbReference type="ChEBI" id="CHEBI:30616"/>
    </ligand>
</feature>
<accession>A0AA95GR07</accession>
<evidence type="ECO:0000313" key="12">
    <source>
        <dbReference type="EMBL" id="WGM02366.1"/>
    </source>
</evidence>
<keyword evidence="11" id="KW-0479">Metal-binding</keyword>
<feature type="binding site" evidence="11">
    <location>
        <position position="55"/>
    </location>
    <ligand>
        <name>substrate</name>
    </ligand>
</feature>
<keyword evidence="5 11" id="KW-0547">Nucleotide-binding</keyword>
<dbReference type="RefSeq" id="WP_280625633.1">
    <property type="nucleotide sequence ID" value="NZ_CP123504.1"/>
</dbReference>
<keyword evidence="2 11" id="KW-0963">Cytoplasm</keyword>